<feature type="domain" description="BIG2" evidence="1">
    <location>
        <begin position="293"/>
        <end position="378"/>
    </location>
</feature>
<reference evidence="2 3" key="1">
    <citation type="submission" date="2016-10" db="EMBL/GenBank/DDBJ databases">
        <authorList>
            <person name="Varghese N."/>
            <person name="Submissions S."/>
        </authorList>
    </citation>
    <scope>NUCLEOTIDE SEQUENCE [LARGE SCALE GENOMIC DNA]</scope>
    <source>
        <strain evidence="2 3">DSM 2260</strain>
    </source>
</reference>
<dbReference type="EMBL" id="FNAJ01000014">
    <property type="protein sequence ID" value="SDE88630.1"/>
    <property type="molecule type" value="Genomic_DNA"/>
</dbReference>
<sequence>MSVRSRCRLLHPALLGLVAAAVLVGCSSEKSSPSVKTLRITPERFSLAVGIGADVTATATFSDGSTRDVTREASWSSTDAVIGTVSSEAGAAPQVRALAKGQTTLRATYSDVSAQARLDVTDATAVSLSIEPKELALAAGLSRQLAATASFSDGTSHGLTSDIIWSSSNEAIAVVSASGLVHAGSPGEATLKARFGTLEATVKATVTSAVVTSVAVTPNDASMARGSTLMLTALATRSDGTTVDVSNEATWSSSDGNIVSLNKRVASGAALGGARVTATFASVSGDTEVTVSEAVALAVSPAASMLIEGHPSQLHAEATLSNGRTQEVTASAAWTSNTTDVAVVSMTASTRGQVTPVGQGSATITATFNGLRGTGQVSVSKLSITSVVPTFQMMEDGVVSFTARITKALPPSTRLRWRVSVIRHNPPADLHLPPTDSPVVGQPVRYFSGAAGEVADQPETWTGGSETDASGAAYMSQESGFELGATELQGADGHTYAFRTRFAIKGDYTFNVELFEVGAGGALARIGDATELRATVGTMRATDASELLIFTASPSAEAQTEEESFPQAFAVRPDGSQFRQITQAPTPFFSPRDVHSEVIRSPDRKSVVWVDGRDKFGGIYFQGLLYIADADGSRVRRLTQADSSLCGERMPEYSPDGQWISFMRSCARDPYPGRDGLEFTFIIRADGTDERRVLISGINDMPAPVPIWPLVFSSFSRDGKTLYTVQYAMKGAQLWAFSLEDGSARSIINFSVPGQEMASIVRFPMELPNGDLLYHYWNEDVWSDTWLERIRPDGTGREIVRPVMRGSRGELLQSLFTLSPDGTKVAYTERDPVTGINTLMVSNIDGSEAVSMGNPPAYFVRRIFWAR</sequence>
<dbReference type="InterPro" id="IPR008964">
    <property type="entry name" value="Invasin/intimin_cell_adhesion"/>
</dbReference>
<dbReference type="InterPro" id="IPR011042">
    <property type="entry name" value="6-blade_b-propeller_TolB-like"/>
</dbReference>
<dbReference type="InterPro" id="IPR003343">
    <property type="entry name" value="Big_2"/>
</dbReference>
<name>A0ABY0N5Y7_9BACT</name>
<evidence type="ECO:0000313" key="2">
    <source>
        <dbReference type="EMBL" id="SDE88630.1"/>
    </source>
</evidence>
<dbReference type="Gene3D" id="2.120.10.30">
    <property type="entry name" value="TolB, C-terminal domain"/>
    <property type="match status" value="1"/>
</dbReference>
<keyword evidence="3" id="KW-1185">Reference proteome</keyword>
<comment type="caution">
    <text evidence="2">The sequence shown here is derived from an EMBL/GenBank/DDBJ whole genome shotgun (WGS) entry which is preliminary data.</text>
</comment>
<dbReference type="Pfam" id="PF02368">
    <property type="entry name" value="Big_2"/>
    <property type="match status" value="3"/>
</dbReference>
<feature type="domain" description="BIG2" evidence="1">
    <location>
        <begin position="210"/>
        <end position="290"/>
    </location>
</feature>
<dbReference type="Gene3D" id="2.60.40.1080">
    <property type="match status" value="4"/>
</dbReference>
<organism evidence="2 3">
    <name type="scientific">Myxococcus virescens</name>
    <dbReference type="NCBI Taxonomy" id="83456"/>
    <lineage>
        <taxon>Bacteria</taxon>
        <taxon>Pseudomonadati</taxon>
        <taxon>Myxococcota</taxon>
        <taxon>Myxococcia</taxon>
        <taxon>Myxococcales</taxon>
        <taxon>Cystobacterineae</taxon>
        <taxon>Myxococcaceae</taxon>
        <taxon>Myxococcus</taxon>
    </lineage>
</organism>
<dbReference type="SUPFAM" id="SSF69304">
    <property type="entry name" value="Tricorn protease N-terminal domain"/>
    <property type="match status" value="1"/>
</dbReference>
<protein>
    <submittedName>
        <fullName evidence="2">Ig-like domain (Group 2)</fullName>
    </submittedName>
</protein>
<proteinExistence type="predicted"/>
<feature type="domain" description="BIG2" evidence="1">
    <location>
        <begin position="124"/>
        <end position="205"/>
    </location>
</feature>
<dbReference type="SMART" id="SM00635">
    <property type="entry name" value="BID_2"/>
    <property type="match status" value="4"/>
</dbReference>
<gene>
    <name evidence="2" type="ORF">SAMN04488504_11436</name>
</gene>
<dbReference type="PROSITE" id="PS51257">
    <property type="entry name" value="PROKAR_LIPOPROTEIN"/>
    <property type="match status" value="1"/>
</dbReference>
<feature type="domain" description="BIG2" evidence="1">
    <location>
        <begin position="34"/>
        <end position="119"/>
    </location>
</feature>
<evidence type="ECO:0000259" key="1">
    <source>
        <dbReference type="SMART" id="SM00635"/>
    </source>
</evidence>
<accession>A0ABY0N5Y7</accession>
<dbReference type="Proteomes" id="UP000198717">
    <property type="component" value="Unassembled WGS sequence"/>
</dbReference>
<dbReference type="SUPFAM" id="SSF49373">
    <property type="entry name" value="Invasin/intimin cell-adhesion fragments"/>
    <property type="match status" value="2"/>
</dbReference>
<evidence type="ECO:0000313" key="3">
    <source>
        <dbReference type="Proteomes" id="UP000198717"/>
    </source>
</evidence>